<dbReference type="InterPro" id="IPR009057">
    <property type="entry name" value="Homeodomain-like_sf"/>
</dbReference>
<dbReference type="SUPFAM" id="SSF52172">
    <property type="entry name" value="CheY-like"/>
    <property type="match status" value="1"/>
</dbReference>
<reference evidence="9 10" key="2">
    <citation type="journal article" date="2016" name="Science">
        <title>A bacterium that degrades and assimilates poly(ethylene terephthalate).</title>
        <authorList>
            <person name="Yoshida S."/>
            <person name="Hiraga K."/>
            <person name="Takehana T."/>
            <person name="Taniguchi I."/>
            <person name="Yamaji H."/>
            <person name="Maeda Y."/>
            <person name="Toyohara K."/>
            <person name="Miyamoto K."/>
            <person name="Kimura Y."/>
            <person name="Oda K."/>
        </authorList>
    </citation>
    <scope>NUCLEOTIDE SEQUENCE [LARGE SCALE GENOMIC DNA]</scope>
    <source>
        <strain evidence="10">NBRC 110686 / TISTR 2288 / 201-F6</strain>
    </source>
</reference>
<evidence type="ECO:0000256" key="1">
    <source>
        <dbReference type="ARBA" id="ARBA00022741"/>
    </source>
</evidence>
<dbReference type="InterPro" id="IPR003593">
    <property type="entry name" value="AAA+_ATPase"/>
</dbReference>
<dbReference type="Pfam" id="PF00072">
    <property type="entry name" value="Response_reg"/>
    <property type="match status" value="1"/>
</dbReference>
<dbReference type="Gene3D" id="1.10.10.60">
    <property type="entry name" value="Homeodomain-like"/>
    <property type="match status" value="1"/>
</dbReference>
<keyword evidence="2" id="KW-0067">ATP-binding</keyword>
<dbReference type="Pfam" id="PF02954">
    <property type="entry name" value="HTH_8"/>
    <property type="match status" value="1"/>
</dbReference>
<evidence type="ECO:0000256" key="4">
    <source>
        <dbReference type="ARBA" id="ARBA00023163"/>
    </source>
</evidence>
<dbReference type="GO" id="GO:0006355">
    <property type="term" value="P:regulation of DNA-templated transcription"/>
    <property type="evidence" value="ECO:0007669"/>
    <property type="project" value="InterPro"/>
</dbReference>
<dbReference type="RefSeq" id="WP_054018040.1">
    <property type="nucleotide sequence ID" value="NZ_BBYR01000003.1"/>
</dbReference>
<protein>
    <submittedName>
        <fullName evidence="9">Two-component system response regulator</fullName>
    </submittedName>
</protein>
<organism evidence="9 10">
    <name type="scientific">Piscinibacter sakaiensis</name>
    <name type="common">Ideonella sakaiensis</name>
    <dbReference type="NCBI Taxonomy" id="1547922"/>
    <lineage>
        <taxon>Bacteria</taxon>
        <taxon>Pseudomonadati</taxon>
        <taxon>Pseudomonadota</taxon>
        <taxon>Betaproteobacteria</taxon>
        <taxon>Burkholderiales</taxon>
        <taxon>Sphaerotilaceae</taxon>
        <taxon>Piscinibacter</taxon>
    </lineage>
</organism>
<dbReference type="InterPro" id="IPR002197">
    <property type="entry name" value="HTH_Fis"/>
</dbReference>
<dbReference type="Gene3D" id="1.10.8.60">
    <property type="match status" value="1"/>
</dbReference>
<dbReference type="InterPro" id="IPR002078">
    <property type="entry name" value="Sigma_54_int"/>
</dbReference>
<dbReference type="Pfam" id="PF00158">
    <property type="entry name" value="Sigma54_activat"/>
    <property type="match status" value="1"/>
</dbReference>
<dbReference type="AlphaFoldDB" id="A0A0K8NUC6"/>
<dbReference type="EMBL" id="BBYR01000003">
    <property type="protein sequence ID" value="GAP33874.1"/>
    <property type="molecule type" value="Genomic_DNA"/>
</dbReference>
<dbReference type="SUPFAM" id="SSF46689">
    <property type="entry name" value="Homeodomain-like"/>
    <property type="match status" value="1"/>
</dbReference>
<dbReference type="GO" id="GO:0005524">
    <property type="term" value="F:ATP binding"/>
    <property type="evidence" value="ECO:0007669"/>
    <property type="project" value="UniProtKB-KW"/>
</dbReference>
<dbReference type="SUPFAM" id="SSF52540">
    <property type="entry name" value="P-loop containing nucleoside triphosphate hydrolases"/>
    <property type="match status" value="1"/>
</dbReference>
<dbReference type="PANTHER" id="PTHR32071">
    <property type="entry name" value="TRANSCRIPTIONAL REGULATORY PROTEIN"/>
    <property type="match status" value="1"/>
</dbReference>
<name>A0A0K8NUC6_PISS1</name>
<evidence type="ECO:0000259" key="8">
    <source>
        <dbReference type="PROSITE" id="PS50110"/>
    </source>
</evidence>
<dbReference type="InterPro" id="IPR058031">
    <property type="entry name" value="AAA_lid_NorR"/>
</dbReference>
<proteinExistence type="predicted"/>
<dbReference type="CDD" id="cd00009">
    <property type="entry name" value="AAA"/>
    <property type="match status" value="1"/>
</dbReference>
<gene>
    <name evidence="9" type="ORF">ISF6_1652</name>
</gene>
<dbReference type="SMART" id="SM00448">
    <property type="entry name" value="REC"/>
    <property type="match status" value="1"/>
</dbReference>
<dbReference type="PROSITE" id="PS50045">
    <property type="entry name" value="SIGMA54_INTERACT_4"/>
    <property type="match status" value="1"/>
</dbReference>
<accession>A0A0K8NUC6</accession>
<evidence type="ECO:0000256" key="6">
    <source>
        <dbReference type="SAM" id="MobiDB-lite"/>
    </source>
</evidence>
<evidence type="ECO:0000259" key="7">
    <source>
        <dbReference type="PROSITE" id="PS50045"/>
    </source>
</evidence>
<keyword evidence="5" id="KW-0597">Phosphoprotein</keyword>
<feature type="modified residue" description="4-aspartylphosphate" evidence="5">
    <location>
        <position position="53"/>
    </location>
</feature>
<dbReference type="InterPro" id="IPR011006">
    <property type="entry name" value="CheY-like_superfamily"/>
</dbReference>
<dbReference type="FunFam" id="3.40.50.300:FF:000006">
    <property type="entry name" value="DNA-binding transcriptional regulator NtrC"/>
    <property type="match status" value="1"/>
</dbReference>
<dbReference type="STRING" id="1547922.ISF6_1652"/>
<keyword evidence="4" id="KW-0804">Transcription</keyword>
<evidence type="ECO:0000256" key="3">
    <source>
        <dbReference type="ARBA" id="ARBA00023015"/>
    </source>
</evidence>
<evidence type="ECO:0000313" key="10">
    <source>
        <dbReference type="Proteomes" id="UP000037660"/>
    </source>
</evidence>
<feature type="region of interest" description="Disordered" evidence="6">
    <location>
        <begin position="412"/>
        <end position="434"/>
    </location>
</feature>
<dbReference type="SMART" id="SM00382">
    <property type="entry name" value="AAA"/>
    <property type="match status" value="1"/>
</dbReference>
<evidence type="ECO:0000256" key="5">
    <source>
        <dbReference type="PROSITE-ProRule" id="PRU00169"/>
    </source>
</evidence>
<feature type="compositionally biased region" description="Basic and acidic residues" evidence="6">
    <location>
        <begin position="128"/>
        <end position="139"/>
    </location>
</feature>
<feature type="region of interest" description="Disordered" evidence="6">
    <location>
        <begin position="128"/>
        <end position="158"/>
    </location>
</feature>
<dbReference type="PROSITE" id="PS50110">
    <property type="entry name" value="RESPONSE_REGULATORY"/>
    <property type="match status" value="1"/>
</dbReference>
<evidence type="ECO:0000313" key="9">
    <source>
        <dbReference type="EMBL" id="GAP33874.1"/>
    </source>
</evidence>
<sequence>MPPALLLVDDDPDVLLAARLALAELGCPLLEAATPADALQALAEHEVAVVLLDLNFRRGDTDGREGLALLARLQRAQPALVVVVVTAHAGVGLAVQAMQQGAADFVAKPWSNERLRATVRQALALHATRHEAERARRQAAELGQPPAGSAGPREAPHGLIGESSAIAHVRALIDRVAPTDANVLVLGENGTGKELVAAALHRASARADGPLVTVDMGAVPATLFDSELFGHRRGAFTDARSDRVGRIAAADGGTLFLDEIGNLPLALQPRLLAVLERRLVTPVGSDRPLPVDLRVVSATNLRRDTLADERQFRADLLWRLNTVEIHVPPLRQRRQDVPLLAEHFLQLYARKYGRPLRGFSEAAQRAMAAHDWPGNVRALRHAVERAVVVCAGARIGPEDLALAAPARRAADGTSAAEAADDTAPEAANGGGGEDLNLERVERRVVERALALHAWNISLAARELGLSRAALYRRMQRHGL</sequence>
<dbReference type="InterPro" id="IPR025943">
    <property type="entry name" value="Sigma_54_int_dom_ATP-bd_2"/>
</dbReference>
<dbReference type="PANTHER" id="PTHR32071:SF113">
    <property type="entry name" value="ALGINATE BIOSYNTHESIS TRANSCRIPTIONAL REGULATORY PROTEIN ALGB"/>
    <property type="match status" value="1"/>
</dbReference>
<dbReference type="InterPro" id="IPR027417">
    <property type="entry name" value="P-loop_NTPase"/>
</dbReference>
<reference evidence="10" key="1">
    <citation type="submission" date="2015-07" db="EMBL/GenBank/DDBJ databases">
        <title>Discovery of a poly(ethylene terephthalate assimilation.</title>
        <authorList>
            <person name="Yoshida S."/>
            <person name="Hiraga K."/>
            <person name="Takehana T."/>
            <person name="Taniguchi I."/>
            <person name="Yamaji H."/>
            <person name="Maeda Y."/>
            <person name="Toyohara K."/>
            <person name="Miyamoto K."/>
            <person name="Kimura Y."/>
            <person name="Oda K."/>
        </authorList>
    </citation>
    <scope>NUCLEOTIDE SEQUENCE [LARGE SCALE GENOMIC DNA]</scope>
    <source>
        <strain evidence="10">NBRC 110686 / TISTR 2288 / 201-F6</strain>
    </source>
</reference>
<dbReference type="PRINTS" id="PR01590">
    <property type="entry name" value="HTHFIS"/>
</dbReference>
<feature type="domain" description="Sigma-54 factor interaction" evidence="7">
    <location>
        <begin position="159"/>
        <end position="388"/>
    </location>
</feature>
<dbReference type="GO" id="GO:0000160">
    <property type="term" value="P:phosphorelay signal transduction system"/>
    <property type="evidence" value="ECO:0007669"/>
    <property type="project" value="InterPro"/>
</dbReference>
<dbReference type="Gene3D" id="3.40.50.2300">
    <property type="match status" value="1"/>
</dbReference>
<feature type="domain" description="Response regulatory" evidence="8">
    <location>
        <begin position="4"/>
        <end position="123"/>
    </location>
</feature>
<dbReference type="Gene3D" id="3.40.50.300">
    <property type="entry name" value="P-loop containing nucleotide triphosphate hydrolases"/>
    <property type="match status" value="1"/>
</dbReference>
<keyword evidence="3" id="KW-0805">Transcription regulation</keyword>
<evidence type="ECO:0000256" key="2">
    <source>
        <dbReference type="ARBA" id="ARBA00022840"/>
    </source>
</evidence>
<dbReference type="Pfam" id="PF25601">
    <property type="entry name" value="AAA_lid_14"/>
    <property type="match status" value="1"/>
</dbReference>
<keyword evidence="1" id="KW-0547">Nucleotide-binding</keyword>
<dbReference type="GO" id="GO:0043565">
    <property type="term" value="F:sequence-specific DNA binding"/>
    <property type="evidence" value="ECO:0007669"/>
    <property type="project" value="InterPro"/>
</dbReference>
<dbReference type="InterPro" id="IPR001789">
    <property type="entry name" value="Sig_transdc_resp-reg_receiver"/>
</dbReference>
<keyword evidence="10" id="KW-1185">Reference proteome</keyword>
<dbReference type="PROSITE" id="PS00676">
    <property type="entry name" value="SIGMA54_INTERACT_2"/>
    <property type="match status" value="1"/>
</dbReference>
<comment type="caution">
    <text evidence="9">The sequence shown here is derived from an EMBL/GenBank/DDBJ whole genome shotgun (WGS) entry which is preliminary data.</text>
</comment>
<dbReference type="Proteomes" id="UP000037660">
    <property type="component" value="Unassembled WGS sequence"/>
</dbReference>
<dbReference type="OrthoDB" id="9761705at2"/>